<dbReference type="CDD" id="cd17535">
    <property type="entry name" value="REC_NarL-like"/>
    <property type="match status" value="1"/>
</dbReference>
<evidence type="ECO:0000256" key="1">
    <source>
        <dbReference type="ARBA" id="ARBA00022553"/>
    </source>
</evidence>
<feature type="domain" description="HTH luxR-type" evidence="6">
    <location>
        <begin position="145"/>
        <end position="215"/>
    </location>
</feature>
<dbReference type="InterPro" id="IPR058245">
    <property type="entry name" value="NreC/VraR/RcsB-like_REC"/>
</dbReference>
<dbReference type="Pfam" id="PF00072">
    <property type="entry name" value="Response_reg"/>
    <property type="match status" value="1"/>
</dbReference>
<dbReference type="InterPro" id="IPR011006">
    <property type="entry name" value="CheY-like_superfamily"/>
</dbReference>
<dbReference type="RefSeq" id="WP_200171191.1">
    <property type="nucleotide sequence ID" value="NZ_BAABKQ010000001.1"/>
</dbReference>
<name>A0ABP9CQ31_9ACTN</name>
<dbReference type="InterPro" id="IPR039420">
    <property type="entry name" value="WalR-like"/>
</dbReference>
<proteinExistence type="predicted"/>
<evidence type="ECO:0000256" key="4">
    <source>
        <dbReference type="ARBA" id="ARBA00023163"/>
    </source>
</evidence>
<keyword evidence="4" id="KW-0804">Transcription</keyword>
<keyword evidence="2" id="KW-0805">Transcription regulation</keyword>
<evidence type="ECO:0000313" key="9">
    <source>
        <dbReference type="Proteomes" id="UP001500839"/>
    </source>
</evidence>
<accession>A0ABP9CQ31</accession>
<dbReference type="PRINTS" id="PR00038">
    <property type="entry name" value="HTHLUXR"/>
</dbReference>
<dbReference type="SMART" id="SM00448">
    <property type="entry name" value="REC"/>
    <property type="match status" value="1"/>
</dbReference>
<evidence type="ECO:0000259" key="7">
    <source>
        <dbReference type="PROSITE" id="PS50110"/>
    </source>
</evidence>
<dbReference type="InterPro" id="IPR001789">
    <property type="entry name" value="Sig_transdc_resp-reg_receiver"/>
</dbReference>
<evidence type="ECO:0000256" key="2">
    <source>
        <dbReference type="ARBA" id="ARBA00023015"/>
    </source>
</evidence>
<evidence type="ECO:0000313" key="8">
    <source>
        <dbReference type="EMBL" id="GAA4815222.1"/>
    </source>
</evidence>
<dbReference type="Gene3D" id="3.40.50.2300">
    <property type="match status" value="1"/>
</dbReference>
<evidence type="ECO:0000259" key="6">
    <source>
        <dbReference type="PROSITE" id="PS50043"/>
    </source>
</evidence>
<dbReference type="SUPFAM" id="SSF52172">
    <property type="entry name" value="CheY-like"/>
    <property type="match status" value="1"/>
</dbReference>
<dbReference type="SUPFAM" id="SSF46894">
    <property type="entry name" value="C-terminal effector domain of the bipartite response regulators"/>
    <property type="match status" value="1"/>
</dbReference>
<gene>
    <name evidence="8" type="ORF">GCM10023353_20970</name>
</gene>
<protein>
    <submittedName>
        <fullName evidence="8">Response regulator transcription factor</fullName>
    </submittedName>
</protein>
<dbReference type="InterPro" id="IPR000792">
    <property type="entry name" value="Tscrpt_reg_LuxR_C"/>
</dbReference>
<dbReference type="Pfam" id="PF00196">
    <property type="entry name" value="GerE"/>
    <property type="match status" value="1"/>
</dbReference>
<dbReference type="Gene3D" id="1.10.10.10">
    <property type="entry name" value="Winged helix-like DNA-binding domain superfamily/Winged helix DNA-binding domain"/>
    <property type="match status" value="1"/>
</dbReference>
<dbReference type="PANTHER" id="PTHR43214:SF24">
    <property type="entry name" value="TRANSCRIPTIONAL REGULATORY PROTEIN NARL-RELATED"/>
    <property type="match status" value="1"/>
</dbReference>
<keyword evidence="1 5" id="KW-0597">Phosphoprotein</keyword>
<evidence type="ECO:0000256" key="5">
    <source>
        <dbReference type="PROSITE-ProRule" id="PRU00169"/>
    </source>
</evidence>
<dbReference type="InterPro" id="IPR036388">
    <property type="entry name" value="WH-like_DNA-bd_sf"/>
</dbReference>
<dbReference type="CDD" id="cd06170">
    <property type="entry name" value="LuxR_C_like"/>
    <property type="match status" value="1"/>
</dbReference>
<sequence>MRVVIGEDDLLLRQGVTAVLVDGGFDVAASVGDADALLGAVELHRPELVVTDIRMPPGNADDGLAAALRIRARHPGTAVVVLSQYVQRRYATELLAGTPARVGYLLKQRISDLDSFLGALRAVVDGGTAIDPEVIEVMVHRARMVDGRIAHLTPRQREVLALIAEGRSNSWIAEHLVISEKAVVQHTSHIYDALGIPVDANDHRRVLAVVRYLAG</sequence>
<dbReference type="PROSITE" id="PS50110">
    <property type="entry name" value="RESPONSE_REGULATORY"/>
    <property type="match status" value="1"/>
</dbReference>
<dbReference type="SMART" id="SM00421">
    <property type="entry name" value="HTH_LUXR"/>
    <property type="match status" value="1"/>
</dbReference>
<keyword evidence="3" id="KW-0238">DNA-binding</keyword>
<feature type="modified residue" description="4-aspartylphosphate" evidence="5">
    <location>
        <position position="52"/>
    </location>
</feature>
<reference evidence="9" key="1">
    <citation type="journal article" date="2019" name="Int. J. Syst. Evol. Microbiol.">
        <title>The Global Catalogue of Microorganisms (GCM) 10K type strain sequencing project: providing services to taxonomists for standard genome sequencing and annotation.</title>
        <authorList>
            <consortium name="The Broad Institute Genomics Platform"/>
            <consortium name="The Broad Institute Genome Sequencing Center for Infectious Disease"/>
            <person name="Wu L."/>
            <person name="Ma J."/>
        </authorList>
    </citation>
    <scope>NUCLEOTIDE SEQUENCE [LARGE SCALE GENOMIC DNA]</scope>
    <source>
        <strain evidence="9">JCM 18542</strain>
    </source>
</reference>
<comment type="caution">
    <text evidence="8">The sequence shown here is derived from an EMBL/GenBank/DDBJ whole genome shotgun (WGS) entry which is preliminary data.</text>
</comment>
<evidence type="ECO:0000256" key="3">
    <source>
        <dbReference type="ARBA" id="ARBA00023125"/>
    </source>
</evidence>
<feature type="domain" description="Response regulatory" evidence="7">
    <location>
        <begin position="2"/>
        <end position="122"/>
    </location>
</feature>
<dbReference type="InterPro" id="IPR016032">
    <property type="entry name" value="Sig_transdc_resp-reg_C-effctor"/>
</dbReference>
<dbReference type="Proteomes" id="UP001500839">
    <property type="component" value="Unassembled WGS sequence"/>
</dbReference>
<dbReference type="PANTHER" id="PTHR43214">
    <property type="entry name" value="TWO-COMPONENT RESPONSE REGULATOR"/>
    <property type="match status" value="1"/>
</dbReference>
<organism evidence="8 9">
    <name type="scientific">Tomitella cavernea</name>
    <dbReference type="NCBI Taxonomy" id="1387982"/>
    <lineage>
        <taxon>Bacteria</taxon>
        <taxon>Bacillati</taxon>
        <taxon>Actinomycetota</taxon>
        <taxon>Actinomycetes</taxon>
        <taxon>Mycobacteriales</taxon>
        <taxon>Tomitella</taxon>
    </lineage>
</organism>
<dbReference type="EMBL" id="BAABKQ010000001">
    <property type="protein sequence ID" value="GAA4815222.1"/>
    <property type="molecule type" value="Genomic_DNA"/>
</dbReference>
<dbReference type="PROSITE" id="PS50043">
    <property type="entry name" value="HTH_LUXR_2"/>
    <property type="match status" value="1"/>
</dbReference>
<keyword evidence="9" id="KW-1185">Reference proteome</keyword>